<evidence type="ECO:0000313" key="8">
    <source>
        <dbReference type="EMBL" id="MBP2418179.1"/>
    </source>
</evidence>
<evidence type="ECO:0000256" key="4">
    <source>
        <dbReference type="ARBA" id="ARBA00022692"/>
    </source>
</evidence>
<keyword evidence="6 7" id="KW-0472">Membrane</keyword>
<dbReference type="RefSeq" id="WP_210057488.1">
    <property type="nucleotide sequence ID" value="NZ_BAAAMH010000010.1"/>
</dbReference>
<organism evidence="8 9">
    <name type="scientific">Microlunatus capsulatus</name>
    <dbReference type="NCBI Taxonomy" id="99117"/>
    <lineage>
        <taxon>Bacteria</taxon>
        <taxon>Bacillati</taxon>
        <taxon>Actinomycetota</taxon>
        <taxon>Actinomycetes</taxon>
        <taxon>Propionibacteriales</taxon>
        <taxon>Propionibacteriaceae</taxon>
        <taxon>Microlunatus</taxon>
    </lineage>
</organism>
<dbReference type="PANTHER" id="PTHR33452:SF1">
    <property type="entry name" value="INNER MEMBRANE PROTEIN YPHA-RELATED"/>
    <property type="match status" value="1"/>
</dbReference>
<keyword evidence="5 7" id="KW-1133">Transmembrane helix</keyword>
<dbReference type="InterPro" id="IPR032808">
    <property type="entry name" value="DoxX"/>
</dbReference>
<feature type="transmembrane region" description="Helical" evidence="7">
    <location>
        <begin position="12"/>
        <end position="31"/>
    </location>
</feature>
<evidence type="ECO:0000256" key="5">
    <source>
        <dbReference type="ARBA" id="ARBA00022989"/>
    </source>
</evidence>
<protein>
    <submittedName>
        <fullName evidence="8">Oxidoreductase</fullName>
    </submittedName>
</protein>
<keyword evidence="3" id="KW-1003">Cell membrane</keyword>
<sequence length="160" mass="16398">MPTPTTRRAPLDLGLLVVRLALGAVMIAHGYQKVFGNGIAATQQGFTGMGAPVPELTGVLVPLLELGGGLLVVLGLATRLVVVLFGATMVGAALLVHLPNGFYAADGGWELVGLLAALCLALLVSGAGRFSLDGALLERRRARRARTAPTAPAEAEPARV</sequence>
<dbReference type="Proteomes" id="UP000758168">
    <property type="component" value="Unassembled WGS sequence"/>
</dbReference>
<comment type="caution">
    <text evidence="8">The sequence shown here is derived from an EMBL/GenBank/DDBJ whole genome shotgun (WGS) entry which is preliminary data.</text>
</comment>
<dbReference type="EMBL" id="JAGIOB010000001">
    <property type="protein sequence ID" value="MBP2418179.1"/>
    <property type="molecule type" value="Genomic_DNA"/>
</dbReference>
<keyword evidence="4 7" id="KW-0812">Transmembrane</keyword>
<comment type="subcellular location">
    <subcellularLocation>
        <location evidence="1">Cell membrane</location>
        <topology evidence="1">Multi-pass membrane protein</topology>
    </subcellularLocation>
</comment>
<gene>
    <name evidence="8" type="ORF">JOF54_003101</name>
</gene>
<evidence type="ECO:0000313" key="9">
    <source>
        <dbReference type="Proteomes" id="UP000758168"/>
    </source>
</evidence>
<reference evidence="8 9" key="1">
    <citation type="submission" date="2021-03" db="EMBL/GenBank/DDBJ databases">
        <title>Sequencing the genomes of 1000 actinobacteria strains.</title>
        <authorList>
            <person name="Klenk H.-P."/>
        </authorList>
    </citation>
    <scope>NUCLEOTIDE SEQUENCE [LARGE SCALE GENOMIC DNA]</scope>
    <source>
        <strain evidence="8 9">DSM 12936</strain>
    </source>
</reference>
<evidence type="ECO:0000256" key="6">
    <source>
        <dbReference type="ARBA" id="ARBA00023136"/>
    </source>
</evidence>
<comment type="similarity">
    <text evidence="2">Belongs to the DoxX family.</text>
</comment>
<dbReference type="InterPro" id="IPR051907">
    <property type="entry name" value="DoxX-like_oxidoreductase"/>
</dbReference>
<feature type="transmembrane region" description="Helical" evidence="7">
    <location>
        <begin position="111"/>
        <end position="132"/>
    </location>
</feature>
<evidence type="ECO:0000256" key="2">
    <source>
        <dbReference type="ARBA" id="ARBA00006679"/>
    </source>
</evidence>
<name>A0ABS4ZAU6_9ACTN</name>
<evidence type="ECO:0000256" key="7">
    <source>
        <dbReference type="SAM" id="Phobius"/>
    </source>
</evidence>
<dbReference type="Pfam" id="PF07681">
    <property type="entry name" value="DoxX"/>
    <property type="match status" value="1"/>
</dbReference>
<proteinExistence type="inferred from homology"/>
<evidence type="ECO:0000256" key="1">
    <source>
        <dbReference type="ARBA" id="ARBA00004651"/>
    </source>
</evidence>
<accession>A0ABS4ZAU6</accession>
<feature type="transmembrane region" description="Helical" evidence="7">
    <location>
        <begin position="51"/>
        <end position="73"/>
    </location>
</feature>
<dbReference type="PANTHER" id="PTHR33452">
    <property type="entry name" value="OXIDOREDUCTASE CATD-RELATED"/>
    <property type="match status" value="1"/>
</dbReference>
<evidence type="ECO:0000256" key="3">
    <source>
        <dbReference type="ARBA" id="ARBA00022475"/>
    </source>
</evidence>
<keyword evidence="9" id="KW-1185">Reference proteome</keyword>
<feature type="transmembrane region" description="Helical" evidence="7">
    <location>
        <begin position="80"/>
        <end position="99"/>
    </location>
</feature>